<organism evidence="2">
    <name type="scientific">viral metagenome</name>
    <dbReference type="NCBI Taxonomy" id="1070528"/>
    <lineage>
        <taxon>unclassified sequences</taxon>
        <taxon>metagenomes</taxon>
        <taxon>organismal metagenomes</taxon>
    </lineage>
</organism>
<dbReference type="EMBL" id="MT141843">
    <property type="protein sequence ID" value="QJA71057.1"/>
    <property type="molecule type" value="Genomic_DNA"/>
</dbReference>
<evidence type="ECO:0000313" key="2">
    <source>
        <dbReference type="EMBL" id="QJA64614.1"/>
    </source>
</evidence>
<protein>
    <submittedName>
        <fullName evidence="2">Uncharacterized protein</fullName>
    </submittedName>
</protein>
<evidence type="ECO:0000256" key="1">
    <source>
        <dbReference type="SAM" id="Phobius"/>
    </source>
</evidence>
<dbReference type="EMBL" id="MT141523">
    <property type="protein sequence ID" value="QJA64614.1"/>
    <property type="molecule type" value="Genomic_DNA"/>
</dbReference>
<keyword evidence="1" id="KW-0472">Membrane</keyword>
<keyword evidence="1" id="KW-1133">Transmembrane helix</keyword>
<dbReference type="AlphaFoldDB" id="A0A6M3J4K6"/>
<proteinExistence type="predicted"/>
<reference evidence="2" key="1">
    <citation type="submission" date="2020-03" db="EMBL/GenBank/DDBJ databases">
        <title>The deep terrestrial virosphere.</title>
        <authorList>
            <person name="Holmfeldt K."/>
            <person name="Nilsson E."/>
            <person name="Simone D."/>
            <person name="Lopez-Fernandez M."/>
            <person name="Wu X."/>
            <person name="de Brujin I."/>
            <person name="Lundin D."/>
            <person name="Andersson A."/>
            <person name="Bertilsson S."/>
            <person name="Dopson M."/>
        </authorList>
    </citation>
    <scope>NUCLEOTIDE SEQUENCE</scope>
    <source>
        <strain evidence="3">MM415A03394</strain>
        <strain evidence="2">MM415B00478</strain>
    </source>
</reference>
<keyword evidence="1" id="KW-0812">Transmembrane</keyword>
<sequence>MTQATMEALIIGAFVLSLSAVILLCLVIDGIVKLVRFRKATGRPQRPSRQE</sequence>
<accession>A0A6M3J4K6</accession>
<gene>
    <name evidence="3" type="ORF">MM415A03394_0002</name>
    <name evidence="2" type="ORF">MM415B00478_0011</name>
</gene>
<feature type="transmembrane region" description="Helical" evidence="1">
    <location>
        <begin position="6"/>
        <end position="28"/>
    </location>
</feature>
<name>A0A6M3J4K6_9ZZZZ</name>
<evidence type="ECO:0000313" key="3">
    <source>
        <dbReference type="EMBL" id="QJA71057.1"/>
    </source>
</evidence>